<dbReference type="InterPro" id="IPR050836">
    <property type="entry name" value="SDS22/Internalin_LRR"/>
</dbReference>
<dbReference type="PANTHER" id="PTHR46652">
    <property type="entry name" value="LEUCINE-RICH REPEAT AND IQ DOMAIN-CONTAINING PROTEIN 1-RELATED"/>
    <property type="match status" value="1"/>
</dbReference>
<dbReference type="PRINTS" id="PR00019">
    <property type="entry name" value="LEURICHRPT"/>
</dbReference>
<dbReference type="InterPro" id="IPR001611">
    <property type="entry name" value="Leu-rich_rpt"/>
</dbReference>
<reference evidence="4" key="2">
    <citation type="submission" date="2019-06" db="EMBL/GenBank/DDBJ databases">
        <title>Genomics analysis of Aphanomyces spp. identifies a new class of oomycete effector associated with host adaptation.</title>
        <authorList>
            <person name="Gaulin E."/>
        </authorList>
    </citation>
    <scope>NUCLEOTIDE SEQUENCE</scope>
    <source>
        <strain evidence="4">CBS 578.67</strain>
    </source>
</reference>
<evidence type="ECO:0000256" key="1">
    <source>
        <dbReference type="ARBA" id="ARBA00022614"/>
    </source>
</evidence>
<dbReference type="AlphaFoldDB" id="A0A485KL15"/>
<dbReference type="SMART" id="SM00369">
    <property type="entry name" value="LRR_TYP"/>
    <property type="match status" value="5"/>
</dbReference>
<dbReference type="OrthoDB" id="1574204at2759"/>
<accession>A0A485KL15</accession>
<evidence type="ECO:0000313" key="5">
    <source>
        <dbReference type="EMBL" id="VFT85632.1"/>
    </source>
</evidence>
<dbReference type="SMART" id="SM00364">
    <property type="entry name" value="LRR_BAC"/>
    <property type="match status" value="5"/>
</dbReference>
<sequence>MRKLEVLDYDALRVLAKEDNSSTFAVDAHHRGIKRLGDLSPMLKLYSLDVSFNELKSLENIHTAKDLKELKVYNNKLASAAGLKGNQNVEVLVMSDNEIPDIPSDFTSLFKLKTLQLHGNKIARIENLKTCRHLTYLDLSRNRITGAWTTALQSLAALEFLNLSDNQISSIGSLDNLSKLEELNLAGNSLSSLAGTYPPHLTAYAVLRVDRNKIADLKTLPILPNLNEFYVQCNLLSDISCVVDRLPQLESIDVRNNRLRGLNDVACLARCTVLEDLWVRGNPCTLSDSYLVDMANALPAIHFIDDLALKQIQESPNPQKLAESAARPPSAGRPATPLSRPSSTGSQQRPTSGDGRPLVFKPSSRAGAQTKMLSPVEVEKAQNDVRDRLHKLRHLMGKMCGEPRASTSGKSKSPPKKSQLVSSPPRPNNQLTSTERIESVVQITVENSPPLSSFVVAQVEPPSKGPLVRPKTCEMGTDPLDDIPMPRPHTSSTRSQRREGEIQTMPVSDGVMKLSSATNSVGVDIMMLDGNELLVEGEDPVDVEDAMKMHLIAGLKTDDVVVTLRADEEDLTSPRVEPWRRAEARPRPTPEECTGFRLFRIPESARRFMQSATSAT</sequence>
<evidence type="ECO:0000256" key="3">
    <source>
        <dbReference type="SAM" id="MobiDB-lite"/>
    </source>
</evidence>
<dbReference type="SUPFAM" id="SSF52058">
    <property type="entry name" value="L domain-like"/>
    <property type="match status" value="1"/>
</dbReference>
<feature type="region of interest" description="Disordered" evidence="3">
    <location>
        <begin position="399"/>
        <end position="434"/>
    </location>
</feature>
<evidence type="ECO:0000313" key="6">
    <source>
        <dbReference type="Proteomes" id="UP000332933"/>
    </source>
</evidence>
<dbReference type="PROSITE" id="PS51450">
    <property type="entry name" value="LRR"/>
    <property type="match status" value="3"/>
</dbReference>
<keyword evidence="1" id="KW-0433">Leucine-rich repeat</keyword>
<feature type="compositionally biased region" description="Polar residues" evidence="3">
    <location>
        <begin position="339"/>
        <end position="351"/>
    </location>
</feature>
<reference evidence="5 6" key="1">
    <citation type="submission" date="2019-03" db="EMBL/GenBank/DDBJ databases">
        <authorList>
            <person name="Gaulin E."/>
            <person name="Dumas B."/>
        </authorList>
    </citation>
    <scope>NUCLEOTIDE SEQUENCE [LARGE SCALE GENOMIC DNA]</scope>
    <source>
        <strain evidence="5">CBS 568.67</strain>
    </source>
</reference>
<organism evidence="5 6">
    <name type="scientific">Aphanomyces stellatus</name>
    <dbReference type="NCBI Taxonomy" id="120398"/>
    <lineage>
        <taxon>Eukaryota</taxon>
        <taxon>Sar</taxon>
        <taxon>Stramenopiles</taxon>
        <taxon>Oomycota</taxon>
        <taxon>Saprolegniomycetes</taxon>
        <taxon>Saprolegniales</taxon>
        <taxon>Verrucalvaceae</taxon>
        <taxon>Aphanomyces</taxon>
    </lineage>
</organism>
<dbReference type="Gene3D" id="3.80.10.10">
    <property type="entry name" value="Ribonuclease Inhibitor"/>
    <property type="match status" value="2"/>
</dbReference>
<protein>
    <submittedName>
        <fullName evidence="5">Aste57867_8746 protein</fullName>
    </submittedName>
</protein>
<proteinExistence type="predicted"/>
<keyword evidence="6" id="KW-1185">Reference proteome</keyword>
<feature type="compositionally biased region" description="Basic and acidic residues" evidence="3">
    <location>
        <begin position="577"/>
        <end position="590"/>
    </location>
</feature>
<dbReference type="EMBL" id="VJMH01005114">
    <property type="protein sequence ID" value="KAF0700692.1"/>
    <property type="molecule type" value="Genomic_DNA"/>
</dbReference>
<dbReference type="Proteomes" id="UP000332933">
    <property type="component" value="Unassembled WGS sequence"/>
</dbReference>
<dbReference type="PANTHER" id="PTHR46652:SF8">
    <property type="entry name" value="LEUCINE RICH REPEAT CONTAINING 23"/>
    <property type="match status" value="1"/>
</dbReference>
<evidence type="ECO:0000313" key="4">
    <source>
        <dbReference type="EMBL" id="KAF0700692.1"/>
    </source>
</evidence>
<keyword evidence="2" id="KW-0677">Repeat</keyword>
<feature type="region of interest" description="Disordered" evidence="3">
    <location>
        <begin position="316"/>
        <end position="384"/>
    </location>
</feature>
<name>A0A485KL15_9STRA</name>
<dbReference type="SMART" id="SM00365">
    <property type="entry name" value="LRR_SD22"/>
    <property type="match status" value="6"/>
</dbReference>
<feature type="compositionally biased region" description="Low complexity" evidence="3">
    <location>
        <begin position="324"/>
        <end position="337"/>
    </location>
</feature>
<feature type="region of interest" description="Disordered" evidence="3">
    <location>
        <begin position="574"/>
        <end position="593"/>
    </location>
</feature>
<gene>
    <name evidence="5" type="primary">Aste57867_8746</name>
    <name evidence="4" type="ORF">As57867_008712</name>
    <name evidence="5" type="ORF">ASTE57867_8746</name>
</gene>
<feature type="compositionally biased region" description="Low complexity" evidence="3">
    <location>
        <begin position="406"/>
        <end position="423"/>
    </location>
</feature>
<dbReference type="InterPro" id="IPR003591">
    <property type="entry name" value="Leu-rich_rpt_typical-subtyp"/>
</dbReference>
<dbReference type="InterPro" id="IPR032675">
    <property type="entry name" value="LRR_dom_sf"/>
</dbReference>
<dbReference type="Pfam" id="PF13855">
    <property type="entry name" value="LRR_8"/>
    <property type="match status" value="1"/>
</dbReference>
<dbReference type="EMBL" id="CAADRA010005135">
    <property type="protein sequence ID" value="VFT85632.1"/>
    <property type="molecule type" value="Genomic_DNA"/>
</dbReference>
<feature type="region of interest" description="Disordered" evidence="3">
    <location>
        <begin position="477"/>
        <end position="503"/>
    </location>
</feature>
<evidence type="ECO:0000256" key="2">
    <source>
        <dbReference type="ARBA" id="ARBA00022737"/>
    </source>
</evidence>